<comment type="caution">
    <text evidence="2">The sequence shown here is derived from an EMBL/GenBank/DDBJ whole genome shotgun (WGS) entry which is preliminary data.</text>
</comment>
<gene>
    <name evidence="2" type="ORF">B0J11DRAFT_540070</name>
</gene>
<protein>
    <submittedName>
        <fullName evidence="2">Alpha/Beta hydrolase protein</fullName>
    </submittedName>
</protein>
<evidence type="ECO:0000313" key="2">
    <source>
        <dbReference type="EMBL" id="KAH7115193.1"/>
    </source>
</evidence>
<keyword evidence="2" id="KW-0378">Hydrolase</keyword>
<dbReference type="Proteomes" id="UP000700596">
    <property type="component" value="Unassembled WGS sequence"/>
</dbReference>
<dbReference type="InterPro" id="IPR050266">
    <property type="entry name" value="AB_hydrolase_sf"/>
</dbReference>
<dbReference type="PANTHER" id="PTHR43798">
    <property type="entry name" value="MONOACYLGLYCEROL LIPASE"/>
    <property type="match status" value="1"/>
</dbReference>
<accession>A0A9P9D9S1</accession>
<dbReference type="GO" id="GO:0016020">
    <property type="term" value="C:membrane"/>
    <property type="evidence" value="ECO:0007669"/>
    <property type="project" value="TreeGrafter"/>
</dbReference>
<name>A0A9P9D9S1_9PLEO</name>
<proteinExistence type="predicted"/>
<dbReference type="InterPro" id="IPR029058">
    <property type="entry name" value="AB_hydrolase_fold"/>
</dbReference>
<dbReference type="Gene3D" id="3.40.50.1820">
    <property type="entry name" value="alpha/beta hydrolase"/>
    <property type="match status" value="1"/>
</dbReference>
<dbReference type="InterPro" id="IPR000073">
    <property type="entry name" value="AB_hydrolase_1"/>
</dbReference>
<dbReference type="PRINTS" id="PR00111">
    <property type="entry name" value="ABHYDROLASE"/>
</dbReference>
<feature type="domain" description="AB hydrolase-1" evidence="1">
    <location>
        <begin position="33"/>
        <end position="261"/>
    </location>
</feature>
<evidence type="ECO:0000259" key="1">
    <source>
        <dbReference type="Pfam" id="PF00561"/>
    </source>
</evidence>
<sequence>MPFLQLASRKIHYTDLQPPKAHQDPPVHDPDETLVFTHGLGSSQNFYHAVAVGLQAQGIRCILFDTSGAGRSPYTQVAGQGEQSVESLASDVLGVLDALGVQRAGVVGHSMGGIVASQLAAQYPSRILAAILIGPVYPSPSVIPVFESRIQAIEKNGMEAVANSVPQTATGARASPLTRSFIRELILAQDPAGYISHCRVIINAQPPDYAAIRVPVLVLAGEEDRSAPLEACRRMFEELGTSGDRKRLEVLEGVGHWHCLEDGGGGVRDVDGR</sequence>
<dbReference type="AlphaFoldDB" id="A0A9P9D9S1"/>
<keyword evidence="3" id="KW-1185">Reference proteome</keyword>
<evidence type="ECO:0000313" key="3">
    <source>
        <dbReference type="Proteomes" id="UP000700596"/>
    </source>
</evidence>
<dbReference type="PANTHER" id="PTHR43798:SF5">
    <property type="entry name" value="MONOACYLGLYCEROL LIPASE ABHD6"/>
    <property type="match status" value="1"/>
</dbReference>
<dbReference type="Pfam" id="PF00561">
    <property type="entry name" value="Abhydrolase_1"/>
    <property type="match status" value="1"/>
</dbReference>
<organism evidence="2 3">
    <name type="scientific">Dendryphion nanum</name>
    <dbReference type="NCBI Taxonomy" id="256645"/>
    <lineage>
        <taxon>Eukaryota</taxon>
        <taxon>Fungi</taxon>
        <taxon>Dikarya</taxon>
        <taxon>Ascomycota</taxon>
        <taxon>Pezizomycotina</taxon>
        <taxon>Dothideomycetes</taxon>
        <taxon>Pleosporomycetidae</taxon>
        <taxon>Pleosporales</taxon>
        <taxon>Torulaceae</taxon>
        <taxon>Dendryphion</taxon>
    </lineage>
</organism>
<dbReference type="OrthoDB" id="408373at2759"/>
<dbReference type="GO" id="GO:0046464">
    <property type="term" value="P:acylglycerol catabolic process"/>
    <property type="evidence" value="ECO:0007669"/>
    <property type="project" value="TreeGrafter"/>
</dbReference>
<dbReference type="EMBL" id="JAGMWT010000016">
    <property type="protein sequence ID" value="KAH7115193.1"/>
    <property type="molecule type" value="Genomic_DNA"/>
</dbReference>
<dbReference type="SUPFAM" id="SSF53474">
    <property type="entry name" value="alpha/beta-Hydrolases"/>
    <property type="match status" value="1"/>
</dbReference>
<reference evidence="2" key="1">
    <citation type="journal article" date="2021" name="Nat. Commun.">
        <title>Genetic determinants of endophytism in the Arabidopsis root mycobiome.</title>
        <authorList>
            <person name="Mesny F."/>
            <person name="Miyauchi S."/>
            <person name="Thiergart T."/>
            <person name="Pickel B."/>
            <person name="Atanasova L."/>
            <person name="Karlsson M."/>
            <person name="Huettel B."/>
            <person name="Barry K.W."/>
            <person name="Haridas S."/>
            <person name="Chen C."/>
            <person name="Bauer D."/>
            <person name="Andreopoulos W."/>
            <person name="Pangilinan J."/>
            <person name="LaButti K."/>
            <person name="Riley R."/>
            <person name="Lipzen A."/>
            <person name="Clum A."/>
            <person name="Drula E."/>
            <person name="Henrissat B."/>
            <person name="Kohler A."/>
            <person name="Grigoriev I.V."/>
            <person name="Martin F.M."/>
            <person name="Hacquard S."/>
        </authorList>
    </citation>
    <scope>NUCLEOTIDE SEQUENCE</scope>
    <source>
        <strain evidence="2">MPI-CAGE-CH-0243</strain>
    </source>
</reference>
<dbReference type="GO" id="GO:0047372">
    <property type="term" value="F:monoacylglycerol lipase activity"/>
    <property type="evidence" value="ECO:0007669"/>
    <property type="project" value="TreeGrafter"/>
</dbReference>